<name>A0A5C1AQ48_9BACT</name>
<keyword evidence="1" id="KW-0732">Signal</keyword>
<gene>
    <name evidence="2" type="ORF">PX52LOC_06038</name>
</gene>
<proteinExistence type="predicted"/>
<evidence type="ECO:0000313" key="3">
    <source>
        <dbReference type="Proteomes" id="UP000324974"/>
    </source>
</evidence>
<sequence>MTKRLLTSLLLFPALLATSNSLRAQCPAGENCATAATPAPAVGYGYPSYAMQPGPAHPHFPPFGCGGFCIGFLSRIHFHGPLFNYGPYAGYYPFEPYGPWTSDLRYNGPVPGSGSCGWAKGLSGHGLGWGHYSLCTLKNVFHRVNPLAHKCGSSLSLGKCGSTGGQCYTSSGSATIDATPCATPGGCPVSTTVQSDQPAGVVKAPQAVNTTAIPVQIAPAAPVETLPGVLTGKNK</sequence>
<dbReference type="KEGG" id="lrs:PX52LOC_06038"/>
<keyword evidence="3" id="KW-1185">Reference proteome</keyword>
<organism evidence="2 3">
    <name type="scientific">Limnoglobus roseus</name>
    <dbReference type="NCBI Taxonomy" id="2598579"/>
    <lineage>
        <taxon>Bacteria</taxon>
        <taxon>Pseudomonadati</taxon>
        <taxon>Planctomycetota</taxon>
        <taxon>Planctomycetia</taxon>
        <taxon>Gemmatales</taxon>
        <taxon>Gemmataceae</taxon>
        <taxon>Limnoglobus</taxon>
    </lineage>
</organism>
<accession>A0A5C1AQ48</accession>
<protein>
    <submittedName>
        <fullName evidence="2">Uncharacterized protein</fullName>
    </submittedName>
</protein>
<feature type="signal peptide" evidence="1">
    <location>
        <begin position="1"/>
        <end position="24"/>
    </location>
</feature>
<dbReference type="Proteomes" id="UP000324974">
    <property type="component" value="Chromosome"/>
</dbReference>
<dbReference type="AlphaFoldDB" id="A0A5C1AQ48"/>
<reference evidence="3" key="1">
    <citation type="submission" date="2019-08" db="EMBL/GenBank/DDBJ databases">
        <title>Limnoglobus roseus gen. nov., sp. nov., a novel freshwater planctomycete with a giant genome from the family Gemmataceae.</title>
        <authorList>
            <person name="Kulichevskaya I.S."/>
            <person name="Naumoff D.G."/>
            <person name="Miroshnikov K."/>
            <person name="Ivanova A."/>
            <person name="Philippov D.A."/>
            <person name="Hakobyan A."/>
            <person name="Rijpstra I.C."/>
            <person name="Sinninghe Damste J.S."/>
            <person name="Liesack W."/>
            <person name="Dedysh S.N."/>
        </authorList>
    </citation>
    <scope>NUCLEOTIDE SEQUENCE [LARGE SCALE GENOMIC DNA]</scope>
    <source>
        <strain evidence="3">PX52</strain>
    </source>
</reference>
<evidence type="ECO:0000313" key="2">
    <source>
        <dbReference type="EMBL" id="QEL18988.1"/>
    </source>
</evidence>
<evidence type="ECO:0000256" key="1">
    <source>
        <dbReference type="SAM" id="SignalP"/>
    </source>
</evidence>
<feature type="chain" id="PRO_5023141203" evidence="1">
    <location>
        <begin position="25"/>
        <end position="235"/>
    </location>
</feature>
<dbReference type="EMBL" id="CP042425">
    <property type="protein sequence ID" value="QEL18988.1"/>
    <property type="molecule type" value="Genomic_DNA"/>
</dbReference>